<feature type="signal peptide" evidence="6">
    <location>
        <begin position="1"/>
        <end position="24"/>
    </location>
</feature>
<dbReference type="GO" id="GO:0016477">
    <property type="term" value="P:cell migration"/>
    <property type="evidence" value="ECO:0007669"/>
    <property type="project" value="TreeGrafter"/>
</dbReference>
<evidence type="ECO:0000256" key="2">
    <source>
        <dbReference type="ARBA" id="ARBA00022737"/>
    </source>
</evidence>
<sequence length="330" mass="36401">MAAPSSLWCLGSYLILLALNLVMCDRVSKLHVPHLTPPDSVIITISSLAGKPSLVNQQELSGIFDLSDTEFKSKGDLSGFLGGTFDIIIKSDVHTSEQHHLLVKVDNSSKLFSFSHHQYFASVLENSARHTKLDVIGDLFVNCDTDVSLRFVFGTGDKFYVKRHKNGAKQGVEIYTNGPLDREKKDSYSLLLQAKSLKGKIAQTVIHVYIQDENDEIPEFNQTKYTTNIPAGLSVGSSVLKVHAIDKDIGTISYHLEGTTDFSINPISGDIILSSSSYSVSDYKFRVVATDQGGLKSSANIQINILPRKFKVYSSSSFVKTISQSIREKF</sequence>
<evidence type="ECO:0000259" key="7">
    <source>
        <dbReference type="PROSITE" id="PS50268"/>
    </source>
</evidence>
<comment type="subcellular location">
    <subcellularLocation>
        <location evidence="1">Membrane</location>
    </subcellularLocation>
</comment>
<dbReference type="Gene3D" id="2.60.40.60">
    <property type="entry name" value="Cadherins"/>
    <property type="match status" value="2"/>
</dbReference>
<evidence type="ECO:0000256" key="3">
    <source>
        <dbReference type="ARBA" id="ARBA00022837"/>
    </source>
</evidence>
<dbReference type="SUPFAM" id="SSF49313">
    <property type="entry name" value="Cadherin-like"/>
    <property type="match status" value="2"/>
</dbReference>
<evidence type="ECO:0000256" key="6">
    <source>
        <dbReference type="SAM" id="SignalP"/>
    </source>
</evidence>
<accession>A0A8B6BRP3</accession>
<dbReference type="EMBL" id="UYJE01000599">
    <property type="protein sequence ID" value="VDH94506.1"/>
    <property type="molecule type" value="Genomic_DNA"/>
</dbReference>
<dbReference type="GO" id="GO:0031175">
    <property type="term" value="P:neuron projection development"/>
    <property type="evidence" value="ECO:0007669"/>
    <property type="project" value="TreeGrafter"/>
</dbReference>
<dbReference type="GO" id="GO:0005509">
    <property type="term" value="F:calcium ion binding"/>
    <property type="evidence" value="ECO:0007669"/>
    <property type="project" value="UniProtKB-UniRule"/>
</dbReference>
<feature type="domain" description="Cadherin" evidence="7">
    <location>
        <begin position="221"/>
        <end position="318"/>
    </location>
</feature>
<protein>
    <recommendedName>
        <fullName evidence="7">Cadherin domain-containing protein</fullName>
    </recommendedName>
</protein>
<keyword evidence="3 5" id="KW-0106">Calcium</keyword>
<dbReference type="PANTHER" id="PTHR24027">
    <property type="entry name" value="CADHERIN-23"/>
    <property type="match status" value="1"/>
</dbReference>
<organism evidence="8 9">
    <name type="scientific">Mytilus galloprovincialis</name>
    <name type="common">Mediterranean mussel</name>
    <dbReference type="NCBI Taxonomy" id="29158"/>
    <lineage>
        <taxon>Eukaryota</taxon>
        <taxon>Metazoa</taxon>
        <taxon>Spiralia</taxon>
        <taxon>Lophotrochozoa</taxon>
        <taxon>Mollusca</taxon>
        <taxon>Bivalvia</taxon>
        <taxon>Autobranchia</taxon>
        <taxon>Pteriomorphia</taxon>
        <taxon>Mytilida</taxon>
        <taxon>Mytiloidea</taxon>
        <taxon>Mytilidae</taxon>
        <taxon>Mytilinae</taxon>
        <taxon>Mytilus</taxon>
    </lineage>
</organism>
<feature type="domain" description="Cadherin" evidence="7">
    <location>
        <begin position="115"/>
        <end position="220"/>
    </location>
</feature>
<dbReference type="GO" id="GO:0016342">
    <property type="term" value="C:catenin complex"/>
    <property type="evidence" value="ECO:0007669"/>
    <property type="project" value="TreeGrafter"/>
</dbReference>
<dbReference type="OrthoDB" id="6154916at2759"/>
<gene>
    <name evidence="8" type="ORF">MGAL_10B048588</name>
</gene>
<name>A0A8B6BRP3_MYTGA</name>
<dbReference type="Proteomes" id="UP000596742">
    <property type="component" value="Unassembled WGS sequence"/>
</dbReference>
<dbReference type="PANTHER" id="PTHR24027:SF438">
    <property type="entry name" value="CADHERIN 23"/>
    <property type="match status" value="1"/>
</dbReference>
<dbReference type="CDD" id="cd11304">
    <property type="entry name" value="Cadherin_repeat"/>
    <property type="match status" value="2"/>
</dbReference>
<evidence type="ECO:0000256" key="5">
    <source>
        <dbReference type="PROSITE-ProRule" id="PRU00043"/>
    </source>
</evidence>
<dbReference type="GO" id="GO:0007156">
    <property type="term" value="P:homophilic cell adhesion via plasma membrane adhesion molecules"/>
    <property type="evidence" value="ECO:0007669"/>
    <property type="project" value="InterPro"/>
</dbReference>
<keyword evidence="4" id="KW-0472">Membrane</keyword>
<feature type="chain" id="PRO_5032800100" description="Cadherin domain-containing protein" evidence="6">
    <location>
        <begin position="25"/>
        <end position="330"/>
    </location>
</feature>
<dbReference type="InterPro" id="IPR002126">
    <property type="entry name" value="Cadherin-like_dom"/>
</dbReference>
<dbReference type="GO" id="GO:0045296">
    <property type="term" value="F:cadherin binding"/>
    <property type="evidence" value="ECO:0007669"/>
    <property type="project" value="TreeGrafter"/>
</dbReference>
<dbReference type="InterPro" id="IPR015919">
    <property type="entry name" value="Cadherin-like_sf"/>
</dbReference>
<comment type="caution">
    <text evidence="8">The sequence shown here is derived from an EMBL/GenBank/DDBJ whole genome shotgun (WGS) entry which is preliminary data.</text>
</comment>
<dbReference type="InterPro" id="IPR039808">
    <property type="entry name" value="Cadherin"/>
</dbReference>
<proteinExistence type="predicted"/>
<keyword evidence="9" id="KW-1185">Reference proteome</keyword>
<keyword evidence="6" id="KW-0732">Signal</keyword>
<evidence type="ECO:0000256" key="1">
    <source>
        <dbReference type="ARBA" id="ARBA00004370"/>
    </source>
</evidence>
<evidence type="ECO:0000313" key="8">
    <source>
        <dbReference type="EMBL" id="VDH94506.1"/>
    </source>
</evidence>
<dbReference type="GO" id="GO:0008013">
    <property type="term" value="F:beta-catenin binding"/>
    <property type="evidence" value="ECO:0007669"/>
    <property type="project" value="TreeGrafter"/>
</dbReference>
<evidence type="ECO:0000313" key="9">
    <source>
        <dbReference type="Proteomes" id="UP000596742"/>
    </source>
</evidence>
<evidence type="ECO:0000256" key="4">
    <source>
        <dbReference type="ARBA" id="ARBA00023136"/>
    </source>
</evidence>
<dbReference type="SMART" id="SM00112">
    <property type="entry name" value="CA"/>
    <property type="match status" value="2"/>
</dbReference>
<keyword evidence="2" id="KW-0677">Repeat</keyword>
<dbReference type="AlphaFoldDB" id="A0A8B6BRP3"/>
<reference evidence="8" key="1">
    <citation type="submission" date="2018-11" db="EMBL/GenBank/DDBJ databases">
        <authorList>
            <person name="Alioto T."/>
            <person name="Alioto T."/>
        </authorList>
    </citation>
    <scope>NUCLEOTIDE SEQUENCE</scope>
</reference>
<dbReference type="PROSITE" id="PS50268">
    <property type="entry name" value="CADHERIN_2"/>
    <property type="match status" value="2"/>
</dbReference>